<gene>
    <name evidence="3" type="ORF">PT974_03146</name>
</gene>
<comment type="caution">
    <text evidence="3">The sequence shown here is derived from an EMBL/GenBank/DDBJ whole genome shotgun (WGS) entry which is preliminary data.</text>
</comment>
<feature type="domain" description="Bacteriophage T5 Orf172 DNA-binding" evidence="2">
    <location>
        <begin position="243"/>
        <end position="329"/>
    </location>
</feature>
<reference evidence="3 4" key="1">
    <citation type="submission" date="2024-01" db="EMBL/GenBank/DDBJ databases">
        <title>Complete genome of Cladobotryum mycophilum ATHUM6906.</title>
        <authorList>
            <person name="Christinaki A.C."/>
            <person name="Myridakis A.I."/>
            <person name="Kouvelis V.N."/>
        </authorList>
    </citation>
    <scope>NUCLEOTIDE SEQUENCE [LARGE SCALE GENOMIC DNA]</scope>
    <source>
        <strain evidence="3 4">ATHUM6906</strain>
    </source>
</reference>
<accession>A0ABR0SRK8</accession>
<dbReference type="InterPro" id="IPR053006">
    <property type="entry name" value="Meiosis_regulatory"/>
</dbReference>
<organism evidence="3 4">
    <name type="scientific">Cladobotryum mycophilum</name>
    <dbReference type="NCBI Taxonomy" id="491253"/>
    <lineage>
        <taxon>Eukaryota</taxon>
        <taxon>Fungi</taxon>
        <taxon>Dikarya</taxon>
        <taxon>Ascomycota</taxon>
        <taxon>Pezizomycotina</taxon>
        <taxon>Sordariomycetes</taxon>
        <taxon>Hypocreomycetidae</taxon>
        <taxon>Hypocreales</taxon>
        <taxon>Hypocreaceae</taxon>
        <taxon>Cladobotryum</taxon>
    </lineage>
</organism>
<keyword evidence="4" id="KW-1185">Reference proteome</keyword>
<dbReference type="PANTHER" id="PTHR28094">
    <property type="entry name" value="MEIOTICALLY UP-REGULATED GENE 113 PROTEIN"/>
    <property type="match status" value="1"/>
</dbReference>
<sequence>MINSPHPAAWPDKAEELRRMLAIHEGPILTCHGQTTKKADCMVHISRANSTNVEKLLDRVIAQGNLSTARTLLSELSSLVLCRRYHQDQGKTLLSKWEDALAAAEKRQLAAAESTAETDGSNETMEEMETEEEISHVKKEFKVEDEESLGTVHMEDELSDDSKISTTSSTPTADSSVDSESEVDDSESTIIQHEFEPFGAELSIRKINSNVKEKLLSSLQPTESKAAANPGYIYVYTFPSEYRAAEPYLKIGYTSNLTRRMAQWRNACGYEPKVLSEFLAELHIRVERLVHTQLRNRRMREIDCPGCGRSHYEWFDASASKVAAAVALWTDWTRRQPYGEDGKLKEEWVKMLNDVDLDDSNCWEKFVNGGDR</sequence>
<feature type="compositionally biased region" description="Basic and acidic residues" evidence="1">
    <location>
        <begin position="133"/>
        <end position="142"/>
    </location>
</feature>
<feature type="compositionally biased region" description="Basic and acidic residues" evidence="1">
    <location>
        <begin position="153"/>
        <end position="163"/>
    </location>
</feature>
<evidence type="ECO:0000313" key="4">
    <source>
        <dbReference type="Proteomes" id="UP001338125"/>
    </source>
</evidence>
<dbReference type="SMART" id="SM00974">
    <property type="entry name" value="T5orf172"/>
    <property type="match status" value="1"/>
</dbReference>
<proteinExistence type="predicted"/>
<feature type="compositionally biased region" description="Acidic residues" evidence="1">
    <location>
        <begin position="177"/>
        <end position="187"/>
    </location>
</feature>
<dbReference type="EMBL" id="JAVFKD010000004">
    <property type="protein sequence ID" value="KAK5994763.1"/>
    <property type="molecule type" value="Genomic_DNA"/>
</dbReference>
<name>A0ABR0SRK8_9HYPO</name>
<dbReference type="Pfam" id="PF10544">
    <property type="entry name" value="T5orf172"/>
    <property type="match status" value="1"/>
</dbReference>
<feature type="region of interest" description="Disordered" evidence="1">
    <location>
        <begin position="110"/>
        <end position="188"/>
    </location>
</feature>
<evidence type="ECO:0000256" key="1">
    <source>
        <dbReference type="SAM" id="MobiDB-lite"/>
    </source>
</evidence>
<feature type="compositionally biased region" description="Low complexity" evidence="1">
    <location>
        <begin position="164"/>
        <end position="176"/>
    </location>
</feature>
<evidence type="ECO:0000313" key="3">
    <source>
        <dbReference type="EMBL" id="KAK5994763.1"/>
    </source>
</evidence>
<evidence type="ECO:0000259" key="2">
    <source>
        <dbReference type="SMART" id="SM00974"/>
    </source>
</evidence>
<protein>
    <recommendedName>
        <fullName evidence="2">Bacteriophage T5 Orf172 DNA-binding domain-containing protein</fullName>
    </recommendedName>
</protein>
<dbReference type="Proteomes" id="UP001338125">
    <property type="component" value="Unassembled WGS sequence"/>
</dbReference>
<dbReference type="InterPro" id="IPR018306">
    <property type="entry name" value="Phage_T5_Orf172_DNA-bd"/>
</dbReference>
<dbReference type="PANTHER" id="PTHR28094:SF1">
    <property type="entry name" value="MEIOTICALLY UP-REGULATED GENE 113 PROTEIN"/>
    <property type="match status" value="1"/>
</dbReference>